<dbReference type="SUPFAM" id="SSF54913">
    <property type="entry name" value="GlnB-like"/>
    <property type="match status" value="1"/>
</dbReference>
<reference evidence="2 3" key="1">
    <citation type="submission" date="2014-04" db="EMBL/GenBank/DDBJ databases">
        <authorList>
            <person name="Sears C."/>
            <person name="Carroll K."/>
            <person name="Sack B.R."/>
            <person name="Qadri F."/>
            <person name="Myers L.L."/>
            <person name="Chung G.-T."/>
            <person name="Escheverria P."/>
            <person name="Fraser C.M."/>
            <person name="Sadzewicz L."/>
            <person name="Shefchek K.A."/>
            <person name="Tallon L."/>
            <person name="Das S.P."/>
            <person name="Daugherty S."/>
            <person name="Mongodin E.F."/>
        </authorList>
    </citation>
    <scope>NUCLEOTIDE SEQUENCE [LARGE SCALE GENOMIC DNA]</scope>
    <source>
        <strain evidence="2 3">3978 T3 ii</strain>
    </source>
</reference>
<gene>
    <name evidence="2" type="ORF">M094_3059</name>
</gene>
<organism evidence="2 3">
    <name type="scientific">Bacteroides uniformis str. 3978 T3 ii</name>
    <dbReference type="NCBI Taxonomy" id="1339349"/>
    <lineage>
        <taxon>Bacteria</taxon>
        <taxon>Pseudomonadati</taxon>
        <taxon>Bacteroidota</taxon>
        <taxon>Bacteroidia</taxon>
        <taxon>Bacteroidales</taxon>
        <taxon>Bacteroidaceae</taxon>
        <taxon>Bacteroides</taxon>
    </lineage>
</organism>
<dbReference type="Proteomes" id="UP000028013">
    <property type="component" value="Unassembled WGS sequence"/>
</dbReference>
<dbReference type="Gene3D" id="3.30.70.790">
    <property type="entry name" value="UreE, C-terminal domain"/>
    <property type="match status" value="1"/>
</dbReference>
<protein>
    <recommendedName>
        <fullName evidence="1">DUF2007 domain-containing protein</fullName>
    </recommendedName>
</protein>
<accession>A0A078RZA4</accession>
<dbReference type="InterPro" id="IPR011322">
    <property type="entry name" value="N-reg_PII-like_a/b"/>
</dbReference>
<dbReference type="RefSeq" id="WP_005825260.1">
    <property type="nucleotide sequence ID" value="NZ_JNHN01000184.1"/>
</dbReference>
<evidence type="ECO:0000313" key="2">
    <source>
        <dbReference type="EMBL" id="KDS48126.1"/>
    </source>
</evidence>
<dbReference type="AlphaFoldDB" id="A0A078RZA4"/>
<dbReference type="GeneID" id="99750263"/>
<feature type="domain" description="DUF2007" evidence="1">
    <location>
        <begin position="4"/>
        <end position="69"/>
    </location>
</feature>
<name>A0A078RZA4_BACUN</name>
<dbReference type="EMBL" id="JNHN01000184">
    <property type="protein sequence ID" value="KDS48126.1"/>
    <property type="molecule type" value="Genomic_DNA"/>
</dbReference>
<dbReference type="PATRIC" id="fig|1339349.3.peg.4108"/>
<sequence>MKTVKLITCDDAFQAHVIQGALKNEGIASVLHNENMSSVMRGYVRDVTGVDIFVYEDEYDNALRLLERNQMIPEQLRYCPHCGSDEIKFVLKKSHRVRAVVAAVIAALSAAPPGTEHWEYVCRKCGTHFEKPVAKGTVEE</sequence>
<evidence type="ECO:0000313" key="3">
    <source>
        <dbReference type="Proteomes" id="UP000028013"/>
    </source>
</evidence>
<comment type="caution">
    <text evidence="2">The sequence shown here is derived from an EMBL/GenBank/DDBJ whole genome shotgun (WGS) entry which is preliminary data.</text>
</comment>
<dbReference type="InterPro" id="IPR018551">
    <property type="entry name" value="DUF2007"/>
</dbReference>
<dbReference type="Pfam" id="PF09413">
    <property type="entry name" value="DUF2007"/>
    <property type="match status" value="1"/>
</dbReference>
<proteinExistence type="predicted"/>
<evidence type="ECO:0000259" key="1">
    <source>
        <dbReference type="Pfam" id="PF09413"/>
    </source>
</evidence>